<evidence type="ECO:0000256" key="3">
    <source>
        <dbReference type="ARBA" id="ARBA00022448"/>
    </source>
</evidence>
<dbReference type="InterPro" id="IPR002259">
    <property type="entry name" value="Eqnu_transpt"/>
</dbReference>
<dbReference type="AlphaFoldDB" id="E1ZN31"/>
<keyword evidence="4 7" id="KW-0812">Transmembrane</keyword>
<dbReference type="RefSeq" id="XP_005844901.1">
    <property type="nucleotide sequence ID" value="XM_005844839.1"/>
</dbReference>
<evidence type="ECO:0000256" key="4">
    <source>
        <dbReference type="ARBA" id="ARBA00022692"/>
    </source>
</evidence>
<name>E1ZN31_CHLVA</name>
<feature type="transmembrane region" description="Helical" evidence="7">
    <location>
        <begin position="76"/>
        <end position="94"/>
    </location>
</feature>
<dbReference type="InParanoid" id="E1ZN31"/>
<evidence type="ECO:0000256" key="1">
    <source>
        <dbReference type="ARBA" id="ARBA00004141"/>
    </source>
</evidence>
<feature type="transmembrane region" description="Helical" evidence="7">
    <location>
        <begin position="175"/>
        <end position="196"/>
    </location>
</feature>
<evidence type="ECO:0000256" key="7">
    <source>
        <dbReference type="SAM" id="Phobius"/>
    </source>
</evidence>
<evidence type="ECO:0000313" key="8">
    <source>
        <dbReference type="EMBL" id="EFN52799.1"/>
    </source>
</evidence>
<feature type="transmembrane region" description="Helical" evidence="7">
    <location>
        <begin position="47"/>
        <end position="64"/>
    </location>
</feature>
<evidence type="ECO:0000256" key="2">
    <source>
        <dbReference type="ARBA" id="ARBA00007965"/>
    </source>
</evidence>
<feature type="transmembrane region" description="Helical" evidence="7">
    <location>
        <begin position="136"/>
        <end position="155"/>
    </location>
</feature>
<evidence type="ECO:0000313" key="9">
    <source>
        <dbReference type="Proteomes" id="UP000008141"/>
    </source>
</evidence>
<dbReference type="GeneID" id="17352207"/>
<organism evidence="9">
    <name type="scientific">Chlorella variabilis</name>
    <name type="common">Green alga</name>
    <dbReference type="NCBI Taxonomy" id="554065"/>
    <lineage>
        <taxon>Eukaryota</taxon>
        <taxon>Viridiplantae</taxon>
        <taxon>Chlorophyta</taxon>
        <taxon>core chlorophytes</taxon>
        <taxon>Trebouxiophyceae</taxon>
        <taxon>Chlorellales</taxon>
        <taxon>Chlorellaceae</taxon>
        <taxon>Chlorella clade</taxon>
        <taxon>Chlorella</taxon>
    </lineage>
</organism>
<protein>
    <submittedName>
        <fullName evidence="8">Uncharacterized protein</fullName>
    </submittedName>
</protein>
<accession>E1ZN31</accession>
<sequence>MGAPSGSRVAFLAYFHLGCATLFPWSALITAADFWESQFPGKHMDRLLTVAYLPANLAALAVLLRHGSRLTPRMRVVGGFTGYTAIMLAVPLQAKLLTPSTPVLVCLLALVACAGVCDGAVQGALYGEAAGYPTTLFTRALTSGSSMAGVVVAFLRLATKATLPETPAGLAASASLYFLLAAAVTGGASAVYGWVLPRLAAVRHYRTIALEAALLGGSRTALLWVAIARAGFVPAFRLAAERQVGPPIVGGLTAALGATNGWVTACAMMAAPNGLHGAAASLAGTISVFSIVLGLCCGALLSFAWLL</sequence>
<dbReference type="GO" id="GO:0005886">
    <property type="term" value="C:plasma membrane"/>
    <property type="evidence" value="ECO:0007669"/>
    <property type="project" value="TreeGrafter"/>
</dbReference>
<keyword evidence="9" id="KW-1185">Reference proteome</keyword>
<feature type="transmembrane region" description="Helical" evidence="7">
    <location>
        <begin position="100"/>
        <end position="124"/>
    </location>
</feature>
<dbReference type="Proteomes" id="UP000008141">
    <property type="component" value="Unassembled WGS sequence"/>
</dbReference>
<dbReference type="OMA" id="MENDLGH"/>
<comment type="subcellular location">
    <subcellularLocation>
        <location evidence="1">Membrane</location>
        <topology evidence="1">Multi-pass membrane protein</topology>
    </subcellularLocation>
</comment>
<reference evidence="8 9" key="1">
    <citation type="journal article" date="2010" name="Plant Cell">
        <title>The Chlorella variabilis NC64A genome reveals adaptation to photosymbiosis, coevolution with viruses, and cryptic sex.</title>
        <authorList>
            <person name="Blanc G."/>
            <person name="Duncan G."/>
            <person name="Agarkova I."/>
            <person name="Borodovsky M."/>
            <person name="Gurnon J."/>
            <person name="Kuo A."/>
            <person name="Lindquist E."/>
            <person name="Lucas S."/>
            <person name="Pangilinan J."/>
            <person name="Polle J."/>
            <person name="Salamov A."/>
            <person name="Terry A."/>
            <person name="Yamada T."/>
            <person name="Dunigan D.D."/>
            <person name="Grigoriev I.V."/>
            <person name="Claverie J.M."/>
            <person name="Van Etten J.L."/>
        </authorList>
    </citation>
    <scope>NUCLEOTIDE SEQUENCE [LARGE SCALE GENOMIC DNA]</scope>
    <source>
        <strain evidence="8 9">NC64A</strain>
    </source>
</reference>
<gene>
    <name evidence="8" type="ORF">CHLNCDRAFT_138452</name>
</gene>
<dbReference type="eggNOG" id="KOG1479">
    <property type="taxonomic scope" value="Eukaryota"/>
</dbReference>
<feature type="transmembrane region" description="Helical" evidence="7">
    <location>
        <begin position="282"/>
        <end position="306"/>
    </location>
</feature>
<dbReference type="PANTHER" id="PTHR10332">
    <property type="entry name" value="EQUILIBRATIVE NUCLEOSIDE TRANSPORTER"/>
    <property type="match status" value="1"/>
</dbReference>
<dbReference type="OrthoDB" id="1856718at2759"/>
<proteinExistence type="inferred from homology"/>
<dbReference type="KEGG" id="cvr:CHLNCDRAFT_138452"/>
<dbReference type="GO" id="GO:0005337">
    <property type="term" value="F:nucleoside transmembrane transporter activity"/>
    <property type="evidence" value="ECO:0007669"/>
    <property type="project" value="InterPro"/>
</dbReference>
<feature type="transmembrane region" description="Helical" evidence="7">
    <location>
        <begin position="248"/>
        <end position="270"/>
    </location>
</feature>
<keyword evidence="5 7" id="KW-1133">Transmembrane helix</keyword>
<evidence type="ECO:0000256" key="6">
    <source>
        <dbReference type="ARBA" id="ARBA00023136"/>
    </source>
</evidence>
<evidence type="ECO:0000256" key="5">
    <source>
        <dbReference type="ARBA" id="ARBA00022989"/>
    </source>
</evidence>
<dbReference type="EMBL" id="GL433854">
    <property type="protein sequence ID" value="EFN52799.1"/>
    <property type="molecule type" value="Genomic_DNA"/>
</dbReference>
<dbReference type="Pfam" id="PF01733">
    <property type="entry name" value="Nucleoside_tran"/>
    <property type="match status" value="2"/>
</dbReference>
<comment type="similarity">
    <text evidence="2">Belongs to the SLC29A/ENT transporter (TC 2.A.57) family.</text>
</comment>
<keyword evidence="6 7" id="KW-0472">Membrane</keyword>
<dbReference type="PANTHER" id="PTHR10332:SF10">
    <property type="entry name" value="EQUILIBRATIVE NUCLEOSIDE TRANSPORTER 4"/>
    <property type="match status" value="1"/>
</dbReference>
<keyword evidence="3" id="KW-0813">Transport</keyword>